<evidence type="ECO:0000313" key="2">
    <source>
        <dbReference type="Proteomes" id="UP000823405"/>
    </source>
</evidence>
<dbReference type="AlphaFoldDB" id="A0A9P6RID9"/>
<dbReference type="Proteomes" id="UP000823405">
    <property type="component" value="Unassembled WGS sequence"/>
</dbReference>
<gene>
    <name evidence="1" type="ORF">BGZ97_004192</name>
</gene>
<dbReference type="Pfam" id="PF13527">
    <property type="entry name" value="Acetyltransf_9"/>
    <property type="match status" value="1"/>
</dbReference>
<dbReference type="CDD" id="cd04301">
    <property type="entry name" value="NAT_SF"/>
    <property type="match status" value="1"/>
</dbReference>
<reference evidence="1" key="1">
    <citation type="journal article" date="2020" name="Fungal Divers.">
        <title>Resolving the Mortierellaceae phylogeny through synthesis of multi-gene phylogenetics and phylogenomics.</title>
        <authorList>
            <person name="Vandepol N."/>
            <person name="Liber J."/>
            <person name="Desiro A."/>
            <person name="Na H."/>
            <person name="Kennedy M."/>
            <person name="Barry K."/>
            <person name="Grigoriev I.V."/>
            <person name="Miller A.N."/>
            <person name="O'Donnell K."/>
            <person name="Stajich J.E."/>
            <person name="Bonito G."/>
        </authorList>
    </citation>
    <scope>NUCLEOTIDE SEQUENCE</scope>
    <source>
        <strain evidence="1">NVP60</strain>
    </source>
</reference>
<organism evidence="1 2">
    <name type="scientific">Linnemannia gamsii</name>
    <dbReference type="NCBI Taxonomy" id="64522"/>
    <lineage>
        <taxon>Eukaryota</taxon>
        <taxon>Fungi</taxon>
        <taxon>Fungi incertae sedis</taxon>
        <taxon>Mucoromycota</taxon>
        <taxon>Mortierellomycotina</taxon>
        <taxon>Mortierellomycetes</taxon>
        <taxon>Mortierellales</taxon>
        <taxon>Mortierellaceae</taxon>
        <taxon>Linnemannia</taxon>
    </lineage>
</organism>
<keyword evidence="2" id="KW-1185">Reference proteome</keyword>
<accession>A0A9P6RID9</accession>
<dbReference type="EMBL" id="JAAAIN010000203">
    <property type="protein sequence ID" value="KAG0318216.1"/>
    <property type="molecule type" value="Genomic_DNA"/>
</dbReference>
<comment type="caution">
    <text evidence="1">The sequence shown here is derived from an EMBL/GenBank/DDBJ whole genome shotgun (WGS) entry which is preliminary data.</text>
</comment>
<sequence>MTVTDIHAAATPRSKTVDLGDGLIMRWSTKADSQHVQDLVGDSFKWLLYGQPLEPGVIPGPNGIFKSGARRLLTGKNATMSEFDYALVEDTKRRGTDKNPIIACASLHRVRAYYGIVKLFFGKPELIATDPEYRNRGLVRRLLYDMIHPESEARGDSLQFIPGIPHFYRQFGYEYALCSFGASTIKNVQSLPSMPNGRTEPFTLRRATIADIPYLVKLSERENLSPKTPVGLFYGPEYWQYTIHDFVEIKENEYDTPRDTYIFVDAATGKDVGFTIITHLLGLKVEAIALDKEHAPSWNEILFPVLRQIVAEKKASLEAKKSKTKDPEVAKAIKTDGFSMLLQIHPHHPAYAILGTLVTPPQDQPGFRQMVRINDYPQFIRTVTPELERRLAESPMARFSGKLQIDFFRKVEGNKAKGIEIEFKKGKLVEVKDWAKQEPEKDVEDYLAIKALGEEDQIPKVYEASLHPLTFNNLLTGERSFHDLIWSHGETYCWDDATRLLIDILFPKCEQHVDTLYW</sequence>
<dbReference type="Gene3D" id="3.40.630.30">
    <property type="match status" value="1"/>
</dbReference>
<dbReference type="OrthoDB" id="2321175at2759"/>
<dbReference type="InterPro" id="IPR016181">
    <property type="entry name" value="Acyl_CoA_acyltransferase"/>
</dbReference>
<proteinExistence type="predicted"/>
<protein>
    <submittedName>
        <fullName evidence="1">Uncharacterized protein</fullName>
    </submittedName>
</protein>
<evidence type="ECO:0000313" key="1">
    <source>
        <dbReference type="EMBL" id="KAG0318216.1"/>
    </source>
</evidence>
<name>A0A9P6RID9_9FUNG</name>
<dbReference type="SUPFAM" id="SSF55729">
    <property type="entry name" value="Acyl-CoA N-acyltransferases (Nat)"/>
    <property type="match status" value="1"/>
</dbReference>